<evidence type="ECO:0000313" key="2">
    <source>
        <dbReference type="WBParaSite" id="ES5_v2.g30690.t1"/>
    </source>
</evidence>
<dbReference type="WBParaSite" id="ES5_v2.g30690.t1">
    <property type="protein sequence ID" value="ES5_v2.g30690.t1"/>
    <property type="gene ID" value="ES5_v2.g30690"/>
</dbReference>
<accession>A0AC34GM87</accession>
<evidence type="ECO:0000313" key="1">
    <source>
        <dbReference type="Proteomes" id="UP000887579"/>
    </source>
</evidence>
<dbReference type="Proteomes" id="UP000887579">
    <property type="component" value="Unplaced"/>
</dbReference>
<sequence>MFIPYPSFVISVPQCYSVQFQENYQKLKKDSGCIDIAIRLRRNTNHFYQYTICSRGTLESCQKLEEILTPTLEYDEYGSVNFAEMKEMKSNTMKKLLEDVFGFIPPPLKDLPYSRSTVGRIGDTTRQRHISIDPFGLPGATDERHNSF</sequence>
<organism evidence="1 2">
    <name type="scientific">Panagrolaimus sp. ES5</name>
    <dbReference type="NCBI Taxonomy" id="591445"/>
    <lineage>
        <taxon>Eukaryota</taxon>
        <taxon>Metazoa</taxon>
        <taxon>Ecdysozoa</taxon>
        <taxon>Nematoda</taxon>
        <taxon>Chromadorea</taxon>
        <taxon>Rhabditida</taxon>
        <taxon>Tylenchina</taxon>
        <taxon>Panagrolaimomorpha</taxon>
        <taxon>Panagrolaimoidea</taxon>
        <taxon>Panagrolaimidae</taxon>
        <taxon>Panagrolaimus</taxon>
    </lineage>
</organism>
<reference evidence="2" key="1">
    <citation type="submission" date="2022-11" db="UniProtKB">
        <authorList>
            <consortium name="WormBaseParasite"/>
        </authorList>
    </citation>
    <scope>IDENTIFICATION</scope>
</reference>
<protein>
    <submittedName>
        <fullName evidence="2">Uncharacterized protein</fullName>
    </submittedName>
</protein>
<name>A0AC34GM87_9BILA</name>
<proteinExistence type="predicted"/>